<dbReference type="SUPFAM" id="SSF141868">
    <property type="entry name" value="EAL domain-like"/>
    <property type="match status" value="1"/>
</dbReference>
<dbReference type="Gene3D" id="3.30.70.270">
    <property type="match status" value="1"/>
</dbReference>
<dbReference type="InterPro" id="IPR001633">
    <property type="entry name" value="EAL_dom"/>
</dbReference>
<dbReference type="GO" id="GO:0071111">
    <property type="term" value="F:cyclic-guanylate-specific phosphodiesterase activity"/>
    <property type="evidence" value="ECO:0007669"/>
    <property type="project" value="InterPro"/>
</dbReference>
<keyword evidence="1" id="KW-0812">Transmembrane</keyword>
<dbReference type="SMART" id="SM00267">
    <property type="entry name" value="GGDEF"/>
    <property type="match status" value="1"/>
</dbReference>
<dbReference type="Pfam" id="PF00563">
    <property type="entry name" value="EAL"/>
    <property type="match status" value="1"/>
</dbReference>
<keyword evidence="4" id="KW-1185">Reference proteome</keyword>
<dbReference type="PANTHER" id="PTHR33121">
    <property type="entry name" value="CYCLIC DI-GMP PHOSPHODIESTERASE PDEF"/>
    <property type="match status" value="1"/>
</dbReference>
<name>A0A1Y1SBB4_9GAMM</name>
<sequence length="695" mass="75775">MPFLDVLYERYGRLKVGFWLTLVLFAIICCCGLFILSELVLRPAIAELPYSASSDQVLDVLFPWFVVFAIVAIVSAAGLIRFGLVAPVLQRRRELEADLASAPPREQIETLSEQKARLGDQLDAVLDDNIVLREDAVVLRQGVALAQDVQRALVASSNEALLLVGPDASVQQVSSPMAALLKIRVQDAPTQPAAELVKVFDASKDKPFEYPLKRVVEDAIAQASSIPKLHDVVLVDQSGNEHRVMLSVQAMQDRHNAVCGALVRVEGSDVGAGRSSERTRGKGGGMAGLPGRDMFDTRVAELMSIAKSQTAEHCLALVAFDNMAEVYQAHGYWAVEEMLWQLAQLIKDEFGSAVELYHANIMHFAVVQAFDSPEIVQIRAERLRKLVEAHEFRWNKKTYRATISVALSALNQTTDSMTRLVNDCDQELREARALGGNRVSLQLTDEVEVMARSIDERLVSWLAMDADETRLQMQSFELAGEGEDKPWIVTQIRVEMEDGFWADPGAFLTSAARVGLLPKIDLWLVGRVLGAMQASPALATSHGPVFVPLHIQSLADEGFVDTLKDQVLDSGVDTQRLIFGLDDFDCATHASSAAEFVKAMREAGFGFALTGARVASASQNITALKPQIVALHPTIYHDDNQSRAAATLGYMSALGEALDFLPVVLEPVDASTSTSLAEAGVKRVARSALGVGPLY</sequence>
<dbReference type="InterPro" id="IPR050706">
    <property type="entry name" value="Cyclic-di-GMP_PDE-like"/>
</dbReference>
<dbReference type="EMBL" id="AQQV01000003">
    <property type="protein sequence ID" value="ORE85919.1"/>
    <property type="molecule type" value="Genomic_DNA"/>
</dbReference>
<dbReference type="Gene3D" id="3.20.20.450">
    <property type="entry name" value="EAL domain"/>
    <property type="match status" value="1"/>
</dbReference>
<dbReference type="SMART" id="SM00052">
    <property type="entry name" value="EAL"/>
    <property type="match status" value="1"/>
</dbReference>
<accession>A0A1Y1SBB4</accession>
<dbReference type="SUPFAM" id="SSF55073">
    <property type="entry name" value="Nucleotide cyclase"/>
    <property type="match status" value="1"/>
</dbReference>
<evidence type="ECO:0000256" key="1">
    <source>
        <dbReference type="SAM" id="Phobius"/>
    </source>
</evidence>
<evidence type="ECO:0000313" key="4">
    <source>
        <dbReference type="Proteomes" id="UP000192342"/>
    </source>
</evidence>
<dbReference type="InterPro" id="IPR029787">
    <property type="entry name" value="Nucleotide_cyclase"/>
</dbReference>
<dbReference type="AlphaFoldDB" id="A0A1Y1SBB4"/>
<dbReference type="PROSITE" id="PS50887">
    <property type="entry name" value="GGDEF"/>
    <property type="match status" value="1"/>
</dbReference>
<dbReference type="Proteomes" id="UP000192342">
    <property type="component" value="Unassembled WGS sequence"/>
</dbReference>
<gene>
    <name evidence="3" type="ORF">ATO7_11518</name>
</gene>
<feature type="transmembrane region" description="Helical" evidence="1">
    <location>
        <begin position="61"/>
        <end position="84"/>
    </location>
</feature>
<feature type="transmembrane region" description="Helical" evidence="1">
    <location>
        <begin position="16"/>
        <end position="41"/>
    </location>
</feature>
<dbReference type="InterPro" id="IPR043128">
    <property type="entry name" value="Rev_trsase/Diguanyl_cyclase"/>
</dbReference>
<feature type="domain" description="GGDEF" evidence="2">
    <location>
        <begin position="311"/>
        <end position="444"/>
    </location>
</feature>
<protein>
    <submittedName>
        <fullName evidence="3">Signal transduction protein containing a membrane domain an EAL and a GGDEF domain</fullName>
    </submittedName>
</protein>
<dbReference type="Pfam" id="PF00990">
    <property type="entry name" value="GGDEF"/>
    <property type="match status" value="1"/>
</dbReference>
<organism evidence="3 4">
    <name type="scientific">Oceanococcus atlanticus</name>
    <dbReference type="NCBI Taxonomy" id="1317117"/>
    <lineage>
        <taxon>Bacteria</taxon>
        <taxon>Pseudomonadati</taxon>
        <taxon>Pseudomonadota</taxon>
        <taxon>Gammaproteobacteria</taxon>
        <taxon>Chromatiales</taxon>
        <taxon>Oceanococcaceae</taxon>
        <taxon>Oceanococcus</taxon>
    </lineage>
</organism>
<proteinExistence type="predicted"/>
<dbReference type="STRING" id="1317117.ATO7_11518"/>
<evidence type="ECO:0000313" key="3">
    <source>
        <dbReference type="EMBL" id="ORE85919.1"/>
    </source>
</evidence>
<dbReference type="InterPro" id="IPR035919">
    <property type="entry name" value="EAL_sf"/>
</dbReference>
<evidence type="ECO:0000259" key="2">
    <source>
        <dbReference type="PROSITE" id="PS50887"/>
    </source>
</evidence>
<reference evidence="3 4" key="1">
    <citation type="submission" date="2013-04" db="EMBL/GenBank/DDBJ databases">
        <title>Oceanococcus atlanticus 22II-S10r2 Genome Sequencing.</title>
        <authorList>
            <person name="Lai Q."/>
            <person name="Li G."/>
            <person name="Shao Z."/>
        </authorList>
    </citation>
    <scope>NUCLEOTIDE SEQUENCE [LARGE SCALE GENOMIC DNA]</scope>
    <source>
        <strain evidence="3 4">22II-S10r2</strain>
    </source>
</reference>
<dbReference type="NCBIfam" id="TIGR00254">
    <property type="entry name" value="GGDEF"/>
    <property type="match status" value="1"/>
</dbReference>
<comment type="caution">
    <text evidence="3">The sequence shown here is derived from an EMBL/GenBank/DDBJ whole genome shotgun (WGS) entry which is preliminary data.</text>
</comment>
<keyword evidence="1" id="KW-0472">Membrane</keyword>
<keyword evidence="1" id="KW-1133">Transmembrane helix</keyword>
<dbReference type="InterPro" id="IPR000160">
    <property type="entry name" value="GGDEF_dom"/>
</dbReference>
<dbReference type="PANTHER" id="PTHR33121:SF23">
    <property type="entry name" value="CYCLIC DI-GMP PHOSPHODIESTERASE PDEB"/>
    <property type="match status" value="1"/>
</dbReference>